<name>A0ABV4D1B7_9LACT</name>
<sequence length="80" mass="9183">MTKTKLQIMREERGLTIEEVALLAIRIPPRNPIIPEPMVHKSFCEDLIALEKVGVSRMKNSRLYRVAQVYGCSVDELVEE</sequence>
<reference evidence="1 2" key="1">
    <citation type="submission" date="2024-03" db="EMBL/GenBank/DDBJ databases">
        <title>Mouse gut bacterial collection (mGBC) of GemPharmatech.</title>
        <authorList>
            <person name="He Y."/>
            <person name="Dong L."/>
            <person name="Wu D."/>
            <person name="Gao X."/>
            <person name="Lin Z."/>
        </authorList>
    </citation>
    <scope>NUCLEOTIDE SEQUENCE [LARGE SCALE GENOMIC DNA]</scope>
    <source>
        <strain evidence="1 2">61-15</strain>
    </source>
</reference>
<dbReference type="EMBL" id="JBCLSH010000008">
    <property type="protein sequence ID" value="MEY8443341.1"/>
    <property type="molecule type" value="Genomic_DNA"/>
</dbReference>
<dbReference type="Gene3D" id="1.10.260.40">
    <property type="entry name" value="lambda repressor-like DNA-binding domains"/>
    <property type="match status" value="1"/>
</dbReference>
<dbReference type="Proteomes" id="UP001565283">
    <property type="component" value="Unassembled WGS sequence"/>
</dbReference>
<accession>A0ABV4D1B7</accession>
<comment type="caution">
    <text evidence="1">The sequence shown here is derived from an EMBL/GenBank/DDBJ whole genome shotgun (WGS) entry which is preliminary data.</text>
</comment>
<evidence type="ECO:0000313" key="1">
    <source>
        <dbReference type="EMBL" id="MEY8443341.1"/>
    </source>
</evidence>
<proteinExistence type="predicted"/>
<dbReference type="InterPro" id="IPR001387">
    <property type="entry name" value="Cro/C1-type_HTH"/>
</dbReference>
<organism evidence="1 2">
    <name type="scientific">Lactococcus ileimucosae</name>
    <dbReference type="NCBI Taxonomy" id="2941329"/>
    <lineage>
        <taxon>Bacteria</taxon>
        <taxon>Bacillati</taxon>
        <taxon>Bacillota</taxon>
        <taxon>Bacilli</taxon>
        <taxon>Lactobacillales</taxon>
        <taxon>Streptococcaceae</taxon>
        <taxon>Lactococcus</taxon>
    </lineage>
</organism>
<dbReference type="CDD" id="cd00093">
    <property type="entry name" value="HTH_XRE"/>
    <property type="match status" value="1"/>
</dbReference>
<evidence type="ECO:0000313" key="2">
    <source>
        <dbReference type="Proteomes" id="UP001565283"/>
    </source>
</evidence>
<dbReference type="RefSeq" id="WP_369948051.1">
    <property type="nucleotide sequence ID" value="NZ_JBCLSH010000008.1"/>
</dbReference>
<gene>
    <name evidence="1" type="ORF">AALA52_03655</name>
</gene>
<keyword evidence="2" id="KW-1185">Reference proteome</keyword>
<dbReference type="InterPro" id="IPR010982">
    <property type="entry name" value="Lambda_DNA-bd_dom_sf"/>
</dbReference>
<protein>
    <submittedName>
        <fullName evidence="1">Helix-turn-helix transcriptional regulator</fullName>
    </submittedName>
</protein>